<dbReference type="EMBL" id="CP031093">
    <property type="protein sequence ID" value="QCF24868.1"/>
    <property type="molecule type" value="Genomic_DNA"/>
</dbReference>
<evidence type="ECO:0000256" key="1">
    <source>
        <dbReference type="SAM" id="SignalP"/>
    </source>
</evidence>
<dbReference type="AlphaFoldDB" id="A0A4P7XDI6"/>
<sequence length="166" mass="17442">MPGISLKLATLLPGFFLALSSGVLFADQKSPEDYLKNRPLMLEFRYCECPASGMSSGPSEVLPSFMDESSVLKVGVSSEEAGFIASDEVSIGFELKPVDGEPGRFHFGYSGSYAAGSSTSSGKAKLMLDKGQWVSLFGAHGGRHGEPRSLGVAVRLVETGGASGNR</sequence>
<accession>A0A4P7XDI6</accession>
<proteinExistence type="predicted"/>
<evidence type="ECO:0000313" key="2">
    <source>
        <dbReference type="EMBL" id="QCF24868.1"/>
    </source>
</evidence>
<evidence type="ECO:0000313" key="3">
    <source>
        <dbReference type="Proteomes" id="UP000298049"/>
    </source>
</evidence>
<dbReference type="OrthoDB" id="6366074at2"/>
<organism evidence="2 3">
    <name type="scientific">Hydrocarboniclastica marina</name>
    <dbReference type="NCBI Taxonomy" id="2259620"/>
    <lineage>
        <taxon>Bacteria</taxon>
        <taxon>Pseudomonadati</taxon>
        <taxon>Pseudomonadota</taxon>
        <taxon>Gammaproteobacteria</taxon>
        <taxon>Alteromonadales</taxon>
        <taxon>Alteromonadaceae</taxon>
        <taxon>Hydrocarboniclastica</taxon>
    </lineage>
</organism>
<feature type="signal peptide" evidence="1">
    <location>
        <begin position="1"/>
        <end position="26"/>
    </location>
</feature>
<dbReference type="Proteomes" id="UP000298049">
    <property type="component" value="Chromosome"/>
</dbReference>
<feature type="chain" id="PRO_5020925950" evidence="1">
    <location>
        <begin position="27"/>
        <end position="166"/>
    </location>
</feature>
<dbReference type="KEGG" id="hmi:soil367_02275"/>
<dbReference type="RefSeq" id="WP_136546505.1">
    <property type="nucleotide sequence ID" value="NZ_CP031093.1"/>
</dbReference>
<reference evidence="2 3" key="1">
    <citation type="submission" date="2018-07" db="EMBL/GenBank/DDBJ databases">
        <title>Marsedoiliclastica nanhaica gen. nov. sp. nov., a novel marine hydrocarbonoclastic bacterium isolated from an in-situ enriched hydrocarbon-degrading consortium in deep-sea sediment.</title>
        <authorList>
            <person name="Dong C."/>
            <person name="Ma T."/>
            <person name="Liu R."/>
            <person name="Shao Z."/>
        </authorList>
    </citation>
    <scope>NUCLEOTIDE SEQUENCE [LARGE SCALE GENOMIC DNA]</scope>
    <source>
        <strain evidence="3">soil36-7</strain>
    </source>
</reference>
<gene>
    <name evidence="2" type="ORF">soil367_02275</name>
</gene>
<name>A0A4P7XDI6_9ALTE</name>
<keyword evidence="1" id="KW-0732">Signal</keyword>
<protein>
    <submittedName>
        <fullName evidence="2">Uncharacterized protein</fullName>
    </submittedName>
</protein>
<keyword evidence="3" id="KW-1185">Reference proteome</keyword>